<dbReference type="Pfam" id="PF01155">
    <property type="entry name" value="HypA"/>
    <property type="match status" value="1"/>
</dbReference>
<dbReference type="GO" id="GO:0008270">
    <property type="term" value="F:zinc ion binding"/>
    <property type="evidence" value="ECO:0007669"/>
    <property type="project" value="UniProtKB-UniRule"/>
</dbReference>
<dbReference type="AlphaFoldDB" id="A0A1F6GVF4"/>
<evidence type="ECO:0000313" key="6">
    <source>
        <dbReference type="EMBL" id="OGH02062.1"/>
    </source>
</evidence>
<keyword evidence="2 5" id="KW-0533">Nickel</keyword>
<feature type="binding site" evidence="5">
    <location>
        <position position="2"/>
    </location>
    <ligand>
        <name>Ni(2+)</name>
        <dbReference type="ChEBI" id="CHEBI:49786"/>
    </ligand>
</feature>
<sequence>MHELSIIQGVLQDCCTRARQEGAAAITRIELVVGERSGVSVSSLEFAFEAARLGSLAQEASLVIEARPALARCLECQAPFAPQEGIFLECPQCGGPGELVAGRELLVSSMEIETNL</sequence>
<comment type="similarity">
    <text evidence="1 5">Belongs to the HypA/HybF family.</text>
</comment>
<dbReference type="Proteomes" id="UP000177583">
    <property type="component" value="Unassembled WGS sequence"/>
</dbReference>
<reference evidence="6 7" key="1">
    <citation type="journal article" date="2016" name="Nat. Commun.">
        <title>Thousands of microbial genomes shed light on interconnected biogeochemical processes in an aquifer system.</title>
        <authorList>
            <person name="Anantharaman K."/>
            <person name="Brown C.T."/>
            <person name="Hug L.A."/>
            <person name="Sharon I."/>
            <person name="Castelle C.J."/>
            <person name="Probst A.J."/>
            <person name="Thomas B.C."/>
            <person name="Singh A."/>
            <person name="Wilkins M.J."/>
            <person name="Karaoz U."/>
            <person name="Brodie E.L."/>
            <person name="Williams K.H."/>
            <person name="Hubbard S.S."/>
            <person name="Banfield J.F."/>
        </authorList>
    </citation>
    <scope>NUCLEOTIDE SEQUENCE [LARGE SCALE GENOMIC DNA]</scope>
</reference>
<dbReference type="GO" id="GO:0051604">
    <property type="term" value="P:protein maturation"/>
    <property type="evidence" value="ECO:0007669"/>
    <property type="project" value="InterPro"/>
</dbReference>
<dbReference type="PROSITE" id="PS01249">
    <property type="entry name" value="HYPA"/>
    <property type="match status" value="1"/>
</dbReference>
<gene>
    <name evidence="5" type="primary">hypA</name>
    <name evidence="6" type="ORF">A2557_10490</name>
</gene>
<dbReference type="HAMAP" id="MF_00213">
    <property type="entry name" value="HypA_HybF"/>
    <property type="match status" value="1"/>
</dbReference>
<feature type="binding site" evidence="5">
    <location>
        <position position="73"/>
    </location>
    <ligand>
        <name>Zn(2+)</name>
        <dbReference type="ChEBI" id="CHEBI:29105"/>
    </ligand>
</feature>
<dbReference type="PANTHER" id="PTHR34535:SF3">
    <property type="entry name" value="HYDROGENASE MATURATION FACTOR HYPA"/>
    <property type="match status" value="1"/>
</dbReference>
<evidence type="ECO:0000256" key="3">
    <source>
        <dbReference type="ARBA" id="ARBA00022723"/>
    </source>
</evidence>
<evidence type="ECO:0000256" key="4">
    <source>
        <dbReference type="ARBA" id="ARBA00022833"/>
    </source>
</evidence>
<dbReference type="PANTHER" id="PTHR34535">
    <property type="entry name" value="HYDROGENASE MATURATION FACTOR HYPA"/>
    <property type="match status" value="1"/>
</dbReference>
<dbReference type="Gene3D" id="3.30.2320.80">
    <property type="match status" value="1"/>
</dbReference>
<dbReference type="InterPro" id="IPR000688">
    <property type="entry name" value="HypA/HybF"/>
</dbReference>
<feature type="binding site" evidence="5">
    <location>
        <position position="90"/>
    </location>
    <ligand>
        <name>Zn(2+)</name>
        <dbReference type="ChEBI" id="CHEBI:29105"/>
    </ligand>
</feature>
<evidence type="ECO:0000256" key="1">
    <source>
        <dbReference type="ARBA" id="ARBA00010748"/>
    </source>
</evidence>
<evidence type="ECO:0000256" key="2">
    <source>
        <dbReference type="ARBA" id="ARBA00022596"/>
    </source>
</evidence>
<accession>A0A1F6GVF4</accession>
<dbReference type="PIRSF" id="PIRSF004761">
    <property type="entry name" value="Hydrgn_mat_HypA"/>
    <property type="match status" value="1"/>
</dbReference>
<evidence type="ECO:0000313" key="7">
    <source>
        <dbReference type="Proteomes" id="UP000177583"/>
    </source>
</evidence>
<dbReference type="EMBL" id="MFNF01000026">
    <property type="protein sequence ID" value="OGH02062.1"/>
    <property type="molecule type" value="Genomic_DNA"/>
</dbReference>
<dbReference type="GO" id="GO:0016151">
    <property type="term" value="F:nickel cation binding"/>
    <property type="evidence" value="ECO:0007669"/>
    <property type="project" value="UniProtKB-UniRule"/>
</dbReference>
<protein>
    <recommendedName>
        <fullName evidence="5">Hydrogenase maturation factor HypA</fullName>
    </recommendedName>
</protein>
<feature type="binding site" evidence="5">
    <location>
        <position position="76"/>
    </location>
    <ligand>
        <name>Zn(2+)</name>
        <dbReference type="ChEBI" id="CHEBI:29105"/>
    </ligand>
</feature>
<dbReference type="NCBIfam" id="TIGR00100">
    <property type="entry name" value="hypA"/>
    <property type="match status" value="1"/>
</dbReference>
<keyword evidence="4 5" id="KW-0862">Zinc</keyword>
<keyword evidence="3 5" id="KW-0479">Metal-binding</keyword>
<comment type="caution">
    <text evidence="6">The sequence shown here is derived from an EMBL/GenBank/DDBJ whole genome shotgun (WGS) entry which is preliminary data.</text>
</comment>
<proteinExistence type="inferred from homology"/>
<dbReference type="InterPro" id="IPR020538">
    <property type="entry name" value="Hydgase_Ni_incorp_HypA/HybF_CS"/>
</dbReference>
<name>A0A1F6GVF4_9PROT</name>
<evidence type="ECO:0000256" key="5">
    <source>
        <dbReference type="HAMAP-Rule" id="MF_00213"/>
    </source>
</evidence>
<feature type="binding site" evidence="5">
    <location>
        <position position="93"/>
    </location>
    <ligand>
        <name>Zn(2+)</name>
        <dbReference type="ChEBI" id="CHEBI:29105"/>
    </ligand>
</feature>
<comment type="function">
    <text evidence="5">Involved in the maturation of [NiFe] hydrogenases. Required for nickel insertion into the metal center of the hydrogenase.</text>
</comment>
<organism evidence="6 7">
    <name type="scientific">Candidatus Lambdaproteobacteria bacterium RIFOXYD2_FULL_56_26</name>
    <dbReference type="NCBI Taxonomy" id="1817773"/>
    <lineage>
        <taxon>Bacteria</taxon>
        <taxon>Pseudomonadati</taxon>
        <taxon>Pseudomonadota</taxon>
        <taxon>Candidatus Lambdaproteobacteria</taxon>
    </lineage>
</organism>